<gene>
    <name evidence="2" type="ORF">DILT_LOCUS9315</name>
</gene>
<sequence>MEMDIQHLQQDKNHILEQSAKQTKERDRELRLVRQATNNLKILQDMVNFLVKTQASLKQEMELKKASQDTGNLKVRSQLSRDIAQLTMRLGAETELSGADEAKIQELIADQERLYSEMLEERKQAINLCRLVCMKNEETIQKQRYLKTAKAHFTQVLSDLKVQDMALVEPTKRLRLLERKLELKEKTRLYDNELELIKSCLAHKEYQVQILRTKHAKVVEQCTTQRNDLSKLKNSNSEITTEIDRVSTTVKHLKKVKSQTEADIQLLDKSYEKMVRLRNDRSAQLIERNEEVSALQLAKWIREKYTLWEVRDYCWACLEPRTLSIPLDGCHAKSIQLASTLIDSHGYGERLS</sequence>
<dbReference type="EMBL" id="UYRU01056518">
    <property type="protein sequence ID" value="VDN13484.1"/>
    <property type="molecule type" value="Genomic_DNA"/>
</dbReference>
<keyword evidence="3" id="KW-1185">Reference proteome</keyword>
<name>A0A3P7L9Y6_DIBLA</name>
<reference evidence="2 3" key="1">
    <citation type="submission" date="2018-11" db="EMBL/GenBank/DDBJ databases">
        <authorList>
            <consortium name="Pathogen Informatics"/>
        </authorList>
    </citation>
    <scope>NUCLEOTIDE SEQUENCE [LARGE SCALE GENOMIC DNA]</scope>
</reference>
<dbReference type="OrthoDB" id="10262929at2759"/>
<evidence type="ECO:0008006" key="4">
    <source>
        <dbReference type="Google" id="ProtNLM"/>
    </source>
</evidence>
<evidence type="ECO:0000256" key="1">
    <source>
        <dbReference type="SAM" id="MobiDB-lite"/>
    </source>
</evidence>
<accession>A0A3P7L9Y6</accession>
<organism evidence="2 3">
    <name type="scientific">Dibothriocephalus latus</name>
    <name type="common">Fish tapeworm</name>
    <name type="synonym">Diphyllobothrium latum</name>
    <dbReference type="NCBI Taxonomy" id="60516"/>
    <lineage>
        <taxon>Eukaryota</taxon>
        <taxon>Metazoa</taxon>
        <taxon>Spiralia</taxon>
        <taxon>Lophotrochozoa</taxon>
        <taxon>Platyhelminthes</taxon>
        <taxon>Cestoda</taxon>
        <taxon>Eucestoda</taxon>
        <taxon>Diphyllobothriidea</taxon>
        <taxon>Diphyllobothriidae</taxon>
        <taxon>Dibothriocephalus</taxon>
    </lineage>
</organism>
<evidence type="ECO:0000313" key="2">
    <source>
        <dbReference type="EMBL" id="VDN13484.1"/>
    </source>
</evidence>
<feature type="region of interest" description="Disordered" evidence="1">
    <location>
        <begin position="1"/>
        <end position="27"/>
    </location>
</feature>
<dbReference type="Proteomes" id="UP000281553">
    <property type="component" value="Unassembled WGS sequence"/>
</dbReference>
<proteinExistence type="predicted"/>
<evidence type="ECO:0000313" key="3">
    <source>
        <dbReference type="Proteomes" id="UP000281553"/>
    </source>
</evidence>
<dbReference type="AlphaFoldDB" id="A0A3P7L9Y6"/>
<protein>
    <recommendedName>
        <fullName evidence="4">Coiled-coil domain-containing protein 39</fullName>
    </recommendedName>
</protein>